<dbReference type="InterPro" id="IPR045005">
    <property type="entry name" value="BPM1-6"/>
</dbReference>
<dbReference type="Pfam" id="PF00651">
    <property type="entry name" value="BTB"/>
    <property type="match status" value="1"/>
</dbReference>
<dbReference type="EMBL" id="JACEFO010002892">
    <property type="protein sequence ID" value="KAF8646573.1"/>
    <property type="molecule type" value="Genomic_DNA"/>
</dbReference>
<evidence type="ECO:0000313" key="7">
    <source>
        <dbReference type="Proteomes" id="UP000636709"/>
    </source>
</evidence>
<comment type="similarity">
    <text evidence="2">Belongs to the Tdpoz family.</text>
</comment>
<feature type="domain" description="MATH" evidence="5">
    <location>
        <begin position="70"/>
        <end position="194"/>
    </location>
</feature>
<name>A0A834ZZN1_9POAL</name>
<dbReference type="InterPro" id="IPR011333">
    <property type="entry name" value="SKP1/BTB/POZ_sf"/>
</dbReference>
<dbReference type="Proteomes" id="UP000636709">
    <property type="component" value="Unassembled WGS sequence"/>
</dbReference>
<dbReference type="InterPro" id="IPR056423">
    <property type="entry name" value="BACK_BPM_SPOP"/>
</dbReference>
<dbReference type="Pfam" id="PF22486">
    <property type="entry name" value="MATH_2"/>
    <property type="match status" value="1"/>
</dbReference>
<feature type="region of interest" description="Disordered" evidence="3">
    <location>
        <begin position="378"/>
        <end position="401"/>
    </location>
</feature>
<dbReference type="InterPro" id="IPR002083">
    <property type="entry name" value="MATH/TRAF_dom"/>
</dbReference>
<dbReference type="Gene3D" id="1.25.40.420">
    <property type="match status" value="1"/>
</dbReference>
<accession>A0A834ZZN1</accession>
<feature type="domain" description="BTB" evidence="4">
    <location>
        <begin position="216"/>
        <end position="272"/>
    </location>
</feature>
<comment type="pathway">
    <text evidence="1">Protein modification; protein ubiquitination.</text>
</comment>
<dbReference type="CDD" id="cd00121">
    <property type="entry name" value="MATH"/>
    <property type="match status" value="1"/>
</dbReference>
<evidence type="ECO:0000256" key="3">
    <source>
        <dbReference type="SAM" id="MobiDB-lite"/>
    </source>
</evidence>
<dbReference type="PANTHER" id="PTHR26379:SF469">
    <property type="entry name" value="MAB1"/>
    <property type="match status" value="1"/>
</dbReference>
<reference evidence="6" key="1">
    <citation type="submission" date="2020-07" db="EMBL/GenBank/DDBJ databases">
        <title>Genome sequence and genetic diversity analysis of an under-domesticated orphan crop, white fonio (Digitaria exilis).</title>
        <authorList>
            <person name="Bennetzen J.L."/>
            <person name="Chen S."/>
            <person name="Ma X."/>
            <person name="Wang X."/>
            <person name="Yssel A.E.J."/>
            <person name="Chaluvadi S.R."/>
            <person name="Johnson M."/>
            <person name="Gangashetty P."/>
            <person name="Hamidou F."/>
            <person name="Sanogo M.D."/>
            <person name="Zwaenepoel A."/>
            <person name="Wallace J."/>
            <person name="Van De Peer Y."/>
            <person name="Van Deynze A."/>
        </authorList>
    </citation>
    <scope>NUCLEOTIDE SEQUENCE</scope>
    <source>
        <tissue evidence="6">Leaves</tissue>
    </source>
</reference>
<dbReference type="SUPFAM" id="SSF54695">
    <property type="entry name" value="POZ domain"/>
    <property type="match status" value="1"/>
</dbReference>
<dbReference type="PROSITE" id="PS50097">
    <property type="entry name" value="BTB"/>
    <property type="match status" value="1"/>
</dbReference>
<sequence>MGPFGAAEERGSSSETFSNGWRAMNGHTACACDFSTFSWAACMRADEEGRNLRVAHHASVVSTTMSSAGSLELKLDYSGTKNLSIGEAVYSNLFSAGGHQWRITCFPHGHSKEDQGKYLSIHLQLMGESKNVRAIFEAFAMGRDGKPSSSHAERCVQVYPPDGYSSWGYPRFVSRSDLDKLYVVNGFATIIWPSLPLTSGPTSATCWIIAAEEDTSDVSFHVGGEMFHAHRAVLAARSPEAAMASIVLHEIAPATFRAMLRFMYTDSLPGDYCDDDLVGDDSLREKLLRDLLAAADRYALARLKLLCASKLWENVSAGTIAGTLDFAETYNCPELKKKCIDFVAGEKNFKKTGLTDGFVPLAHKFGSILAELREKITTSGKQAREAKDDERKEAEPRVMRT</sequence>
<dbReference type="SUPFAM" id="SSF49599">
    <property type="entry name" value="TRAF domain-like"/>
    <property type="match status" value="1"/>
</dbReference>
<dbReference type="PROSITE" id="PS50144">
    <property type="entry name" value="MATH"/>
    <property type="match status" value="1"/>
</dbReference>
<evidence type="ECO:0000256" key="1">
    <source>
        <dbReference type="ARBA" id="ARBA00004906"/>
    </source>
</evidence>
<evidence type="ECO:0000256" key="2">
    <source>
        <dbReference type="ARBA" id="ARBA00010846"/>
    </source>
</evidence>
<evidence type="ECO:0000259" key="4">
    <source>
        <dbReference type="PROSITE" id="PS50097"/>
    </source>
</evidence>
<dbReference type="AlphaFoldDB" id="A0A834ZZN1"/>
<dbReference type="SMART" id="SM00061">
    <property type="entry name" value="MATH"/>
    <property type="match status" value="1"/>
</dbReference>
<evidence type="ECO:0000313" key="6">
    <source>
        <dbReference type="EMBL" id="KAF8646573.1"/>
    </source>
</evidence>
<dbReference type="SMART" id="SM00225">
    <property type="entry name" value="BTB"/>
    <property type="match status" value="1"/>
</dbReference>
<proteinExistence type="inferred from homology"/>
<keyword evidence="7" id="KW-1185">Reference proteome</keyword>
<dbReference type="Gene3D" id="3.30.710.10">
    <property type="entry name" value="Potassium Channel Kv1.1, Chain A"/>
    <property type="match status" value="1"/>
</dbReference>
<dbReference type="GO" id="GO:0016567">
    <property type="term" value="P:protein ubiquitination"/>
    <property type="evidence" value="ECO:0007669"/>
    <property type="project" value="InterPro"/>
</dbReference>
<dbReference type="PANTHER" id="PTHR26379">
    <property type="entry name" value="BTB/POZ AND MATH DOMAIN-CONTAINING PROTEIN 1"/>
    <property type="match status" value="1"/>
</dbReference>
<dbReference type="InterPro" id="IPR008974">
    <property type="entry name" value="TRAF-like"/>
</dbReference>
<dbReference type="Gene3D" id="2.60.210.10">
    <property type="entry name" value="Apoptosis, Tumor Necrosis Factor Receptor Associated Protein 2, Chain A"/>
    <property type="match status" value="1"/>
</dbReference>
<protein>
    <submittedName>
        <fullName evidence="6">Uncharacterized protein</fullName>
    </submittedName>
</protein>
<organism evidence="6 7">
    <name type="scientific">Digitaria exilis</name>
    <dbReference type="NCBI Taxonomy" id="1010633"/>
    <lineage>
        <taxon>Eukaryota</taxon>
        <taxon>Viridiplantae</taxon>
        <taxon>Streptophyta</taxon>
        <taxon>Embryophyta</taxon>
        <taxon>Tracheophyta</taxon>
        <taxon>Spermatophyta</taxon>
        <taxon>Magnoliopsida</taxon>
        <taxon>Liliopsida</taxon>
        <taxon>Poales</taxon>
        <taxon>Poaceae</taxon>
        <taxon>PACMAD clade</taxon>
        <taxon>Panicoideae</taxon>
        <taxon>Panicodae</taxon>
        <taxon>Paniceae</taxon>
        <taxon>Anthephorinae</taxon>
        <taxon>Digitaria</taxon>
    </lineage>
</organism>
<evidence type="ECO:0000259" key="5">
    <source>
        <dbReference type="PROSITE" id="PS50144"/>
    </source>
</evidence>
<dbReference type="InterPro" id="IPR000210">
    <property type="entry name" value="BTB/POZ_dom"/>
</dbReference>
<dbReference type="Pfam" id="PF24570">
    <property type="entry name" value="BACK_BPM_SPOP"/>
    <property type="match status" value="1"/>
</dbReference>
<comment type="caution">
    <text evidence="6">The sequence shown here is derived from an EMBL/GenBank/DDBJ whole genome shotgun (WGS) entry which is preliminary data.</text>
</comment>
<gene>
    <name evidence="6" type="ORF">HU200_065797</name>
</gene>
<dbReference type="OrthoDB" id="6359816at2759"/>